<evidence type="ECO:0000256" key="16">
    <source>
        <dbReference type="RuleBase" id="RU367069"/>
    </source>
</evidence>
<keyword evidence="14 16" id="KW-0627">Porphyrin biosynthesis</keyword>
<dbReference type="GO" id="GO:0004729">
    <property type="term" value="F:oxygen-dependent protoporphyrinogen oxidase activity"/>
    <property type="evidence" value="ECO:0000318"/>
    <property type="project" value="GO_Central"/>
</dbReference>
<dbReference type="OrthoDB" id="419752at2759"/>
<dbReference type="EMBL" id="LFYR01000980">
    <property type="protein sequence ID" value="KMZ66510.1"/>
    <property type="molecule type" value="Genomic_DNA"/>
</dbReference>
<comment type="function">
    <text evidence="1 16">Catalyzes the 6-electron oxidation of protoporphyrinogen-IX to form protoporphyrin-IX.</text>
</comment>
<keyword evidence="7" id="KW-0150">Chloroplast</keyword>
<dbReference type="Pfam" id="PF01593">
    <property type="entry name" value="Amino_oxidase"/>
    <property type="match status" value="1"/>
</dbReference>
<comment type="cofactor">
    <cofactor evidence="16">
        <name>FAD</name>
        <dbReference type="ChEBI" id="CHEBI:57692"/>
    </cofactor>
    <text evidence="16">Binds 1 FAD per subunit.</text>
</comment>
<sequence>MALSVGAASTLSFSSPLQFKFVPRRTLTSSNSPFPKKSTPISAFSSATPTISAPTAAGSTLSTDCVIVGAGISGLCTAQALQTRHQPHASDILVTEARDRVGGNITTVEKEGYDGYLWEEGPNSFQPSDAVLSMALDSGLQNDLVFGDADAPRFVYWNDKLRPVPSKLTDFPFFDLMSLPGKIRAGFGALGIRPPPSDREESVEEFVRRNLGDEVFERLIEPFCSGVYAGDPSKLSMKAAFGKVWKLEKNGGSIIGGTFKAIQDGKKNPKPPRDPRLPKLKGQTVGSFRKGLSMLPSAISSRLGTKVKLSWKLSSIQKLDQGYLLSYETPDGLMTVKAKSVILTVPSYVASNLLRPLSNDAADSLSNFYYPPVAAVTISYSKEAIRKECLIDGELKGFGQLHPRSQGVETLGTIYSSSLFPNRAPPGRVLLLNYIGGATNTGIVSKAEGELVKAVDRDLRKMLINRNAEEPLVLGVRIWPQAIPQFVIGHLDRLESARSALNKEGLKGIFLGGNYVAGVALGRCIEGAYESASEVSQFLSKFSYK</sequence>
<evidence type="ECO:0000313" key="19">
    <source>
        <dbReference type="EMBL" id="KMZ66510.1"/>
    </source>
</evidence>
<dbReference type="InterPro" id="IPR002937">
    <property type="entry name" value="Amino_oxidase"/>
</dbReference>
<comment type="pathway">
    <text evidence="3 16">Porphyrin-containing compound metabolism; protoporphyrin-IX biosynthesis; protoporphyrin-IX from protoporphyrinogen-IX: step 1/1.</text>
</comment>
<dbReference type="OMA" id="WFDQWFG"/>
<dbReference type="GO" id="GO:0009507">
    <property type="term" value="C:chloroplast"/>
    <property type="evidence" value="ECO:0007669"/>
    <property type="project" value="UniProtKB-SubCell"/>
</dbReference>
<evidence type="ECO:0000256" key="3">
    <source>
        <dbReference type="ARBA" id="ARBA00005073"/>
    </source>
</evidence>
<dbReference type="InterPro" id="IPR050464">
    <property type="entry name" value="Zeta_carotene_desat/Oxidored"/>
</dbReference>
<dbReference type="NCBIfam" id="TIGR00562">
    <property type="entry name" value="proto_IX_ox"/>
    <property type="match status" value="1"/>
</dbReference>
<dbReference type="AlphaFoldDB" id="A0A0K9PE55"/>
<dbReference type="FunFam" id="1.10.3110.10:FF:000002">
    <property type="entry name" value="Protoporphyrinogen oxidase"/>
    <property type="match status" value="1"/>
</dbReference>
<feature type="domain" description="Amine oxidase" evidence="18">
    <location>
        <begin position="72"/>
        <end position="536"/>
    </location>
</feature>
<proteinExistence type="inferred from homology"/>
<evidence type="ECO:0000256" key="2">
    <source>
        <dbReference type="ARBA" id="ARBA00004229"/>
    </source>
</evidence>
<comment type="similarity">
    <text evidence="5 16">Belongs to the protoporphyrinogen/coproporphyrinogen oxidase family. Protoporphyrinogen oxidase subfamily.</text>
</comment>
<dbReference type="PANTHER" id="PTHR42923">
    <property type="entry name" value="PROTOPORPHYRINOGEN OXIDASE"/>
    <property type="match status" value="1"/>
</dbReference>
<feature type="region of interest" description="Disordered" evidence="17">
    <location>
        <begin position="261"/>
        <end position="281"/>
    </location>
</feature>
<dbReference type="SUPFAM" id="SSF51905">
    <property type="entry name" value="FAD/NAD(P)-binding domain"/>
    <property type="match status" value="1"/>
</dbReference>
<dbReference type="Gene3D" id="1.10.3110.10">
    <property type="entry name" value="protoporphyrinogen ix oxidase, domain 3"/>
    <property type="match status" value="1"/>
</dbReference>
<evidence type="ECO:0000256" key="7">
    <source>
        <dbReference type="ARBA" id="ARBA00022528"/>
    </source>
</evidence>
<keyword evidence="11" id="KW-0809">Transit peptide</keyword>
<dbReference type="InterPro" id="IPR004572">
    <property type="entry name" value="Protoporphyrinogen_oxidase"/>
</dbReference>
<dbReference type="Gene3D" id="3.50.50.60">
    <property type="entry name" value="FAD/NAD(P)-binding domain"/>
    <property type="match status" value="1"/>
</dbReference>
<evidence type="ECO:0000256" key="1">
    <source>
        <dbReference type="ARBA" id="ARBA00002600"/>
    </source>
</evidence>
<keyword evidence="20" id="KW-1185">Reference proteome</keyword>
<evidence type="ECO:0000256" key="8">
    <source>
        <dbReference type="ARBA" id="ARBA00022630"/>
    </source>
</evidence>
<dbReference type="GO" id="GO:0006782">
    <property type="term" value="P:protoporphyrinogen IX biosynthetic process"/>
    <property type="evidence" value="ECO:0007669"/>
    <property type="project" value="UniProtKB-UniRule"/>
</dbReference>
<name>A0A0K9PE55_ZOSMR</name>
<accession>A0A0K9PE55</accession>
<evidence type="ECO:0000256" key="11">
    <source>
        <dbReference type="ARBA" id="ARBA00022946"/>
    </source>
</evidence>
<dbReference type="Proteomes" id="UP000036987">
    <property type="component" value="Unassembled WGS sequence"/>
</dbReference>
<dbReference type="SUPFAM" id="SSF54373">
    <property type="entry name" value="FAD-linked reductases, C-terminal domain"/>
    <property type="match status" value="1"/>
</dbReference>
<evidence type="ECO:0000313" key="20">
    <source>
        <dbReference type="Proteomes" id="UP000036987"/>
    </source>
</evidence>
<gene>
    <name evidence="19" type="ORF">ZOSMA_29G01750</name>
</gene>
<comment type="catalytic activity">
    <reaction evidence="15 16">
        <text>protoporphyrinogen IX + 3 O2 = protoporphyrin IX + 3 H2O2</text>
        <dbReference type="Rhea" id="RHEA:25576"/>
        <dbReference type="ChEBI" id="CHEBI:15379"/>
        <dbReference type="ChEBI" id="CHEBI:16240"/>
        <dbReference type="ChEBI" id="CHEBI:57306"/>
        <dbReference type="ChEBI" id="CHEBI:57307"/>
        <dbReference type="EC" id="1.3.3.4"/>
    </reaction>
</comment>
<keyword evidence="13 16" id="KW-0350">Heme biosynthesis</keyword>
<evidence type="ECO:0000259" key="18">
    <source>
        <dbReference type="Pfam" id="PF01593"/>
    </source>
</evidence>
<dbReference type="PANTHER" id="PTHR42923:SF3">
    <property type="entry name" value="PROTOPORPHYRINOGEN OXIDASE"/>
    <property type="match status" value="1"/>
</dbReference>
<comment type="caution">
    <text evidence="19">The sequence shown here is derived from an EMBL/GenBank/DDBJ whole genome shotgun (WGS) entry which is preliminary data.</text>
</comment>
<dbReference type="Gene3D" id="3.90.660.20">
    <property type="entry name" value="Protoporphyrinogen oxidase, mitochondrial, domain 2"/>
    <property type="match status" value="1"/>
</dbReference>
<dbReference type="InterPro" id="IPR036188">
    <property type="entry name" value="FAD/NAD-bd_sf"/>
</dbReference>
<comment type="pathway">
    <text evidence="4">Porphyrin-containing compound metabolism; chlorophyll biosynthesis.</text>
</comment>
<evidence type="ECO:0000256" key="6">
    <source>
        <dbReference type="ARBA" id="ARBA00012867"/>
    </source>
</evidence>
<evidence type="ECO:0000256" key="9">
    <source>
        <dbReference type="ARBA" id="ARBA00022640"/>
    </source>
</evidence>
<evidence type="ECO:0000256" key="5">
    <source>
        <dbReference type="ARBA" id="ARBA00010551"/>
    </source>
</evidence>
<comment type="subcellular location">
    <subcellularLocation>
        <location evidence="2 16">Plastid</location>
        <location evidence="2 16">Chloroplast</location>
    </subcellularLocation>
</comment>
<dbReference type="STRING" id="29655.A0A0K9PE55"/>
<keyword evidence="12 16" id="KW-0560">Oxidoreductase</keyword>
<feature type="region of interest" description="Disordered" evidence="17">
    <location>
        <begin position="27"/>
        <end position="46"/>
    </location>
</feature>
<evidence type="ECO:0000256" key="15">
    <source>
        <dbReference type="ARBA" id="ARBA00047554"/>
    </source>
</evidence>
<feature type="compositionally biased region" description="Basic and acidic residues" evidence="17">
    <location>
        <begin position="263"/>
        <end position="277"/>
    </location>
</feature>
<evidence type="ECO:0000256" key="13">
    <source>
        <dbReference type="ARBA" id="ARBA00023133"/>
    </source>
</evidence>
<evidence type="ECO:0000256" key="10">
    <source>
        <dbReference type="ARBA" id="ARBA00022827"/>
    </source>
</evidence>
<organism evidence="19 20">
    <name type="scientific">Zostera marina</name>
    <name type="common">Eelgrass</name>
    <dbReference type="NCBI Taxonomy" id="29655"/>
    <lineage>
        <taxon>Eukaryota</taxon>
        <taxon>Viridiplantae</taxon>
        <taxon>Streptophyta</taxon>
        <taxon>Embryophyta</taxon>
        <taxon>Tracheophyta</taxon>
        <taxon>Spermatophyta</taxon>
        <taxon>Magnoliopsida</taxon>
        <taxon>Liliopsida</taxon>
        <taxon>Zosteraceae</taxon>
        <taxon>Zostera</taxon>
    </lineage>
</organism>
<keyword evidence="10 16" id="KW-0274">FAD</keyword>
<keyword evidence="8 16" id="KW-0285">Flavoprotein</keyword>
<dbReference type="EC" id="1.3.3.4" evidence="6 16"/>
<protein>
    <recommendedName>
        <fullName evidence="6 16">Protoporphyrinogen oxidase</fullName>
        <ecNumber evidence="6 16">1.3.3.4</ecNumber>
    </recommendedName>
</protein>
<evidence type="ECO:0000256" key="12">
    <source>
        <dbReference type="ARBA" id="ARBA00023002"/>
    </source>
</evidence>
<evidence type="ECO:0000256" key="14">
    <source>
        <dbReference type="ARBA" id="ARBA00023244"/>
    </source>
</evidence>
<evidence type="ECO:0000256" key="4">
    <source>
        <dbReference type="ARBA" id="ARBA00005173"/>
    </source>
</evidence>
<evidence type="ECO:0000256" key="17">
    <source>
        <dbReference type="SAM" id="MobiDB-lite"/>
    </source>
</evidence>
<reference evidence="20" key="1">
    <citation type="journal article" date="2016" name="Nature">
        <title>The genome of the seagrass Zostera marina reveals angiosperm adaptation to the sea.</title>
        <authorList>
            <person name="Olsen J.L."/>
            <person name="Rouze P."/>
            <person name="Verhelst B."/>
            <person name="Lin Y.-C."/>
            <person name="Bayer T."/>
            <person name="Collen J."/>
            <person name="Dattolo E."/>
            <person name="De Paoli E."/>
            <person name="Dittami S."/>
            <person name="Maumus F."/>
            <person name="Michel G."/>
            <person name="Kersting A."/>
            <person name="Lauritano C."/>
            <person name="Lohaus R."/>
            <person name="Toepel M."/>
            <person name="Tonon T."/>
            <person name="Vanneste K."/>
            <person name="Amirebrahimi M."/>
            <person name="Brakel J."/>
            <person name="Bostroem C."/>
            <person name="Chovatia M."/>
            <person name="Grimwood J."/>
            <person name="Jenkins J.W."/>
            <person name="Jueterbock A."/>
            <person name="Mraz A."/>
            <person name="Stam W.T."/>
            <person name="Tice H."/>
            <person name="Bornberg-Bauer E."/>
            <person name="Green P.J."/>
            <person name="Pearson G.A."/>
            <person name="Procaccini G."/>
            <person name="Duarte C.M."/>
            <person name="Schmutz J."/>
            <person name="Reusch T.B.H."/>
            <person name="Van de Peer Y."/>
        </authorList>
    </citation>
    <scope>NUCLEOTIDE SEQUENCE [LARGE SCALE GENOMIC DNA]</scope>
    <source>
        <strain evidence="20">cv. Finnish</strain>
    </source>
</reference>
<dbReference type="UniPathway" id="UPA00251">
    <property type="reaction ID" value="UER00324"/>
</dbReference>
<keyword evidence="9" id="KW-0934">Plastid</keyword>